<keyword evidence="1" id="KW-0812">Transmembrane</keyword>
<accession>A0AAW0H3D1</accession>
<dbReference type="Proteomes" id="UP001488838">
    <property type="component" value="Unassembled WGS sequence"/>
</dbReference>
<name>A0AAW0H3D1_MYOGA</name>
<evidence type="ECO:0000256" key="1">
    <source>
        <dbReference type="SAM" id="Phobius"/>
    </source>
</evidence>
<sequence length="68" mass="7899">MVETYRNLTTIDKNIQQCIKCSNAFTCTIIIVGMKKVKLERKVLHILNVLKPLHVTIIFTVIKKHILH</sequence>
<evidence type="ECO:0000313" key="2">
    <source>
        <dbReference type="EMBL" id="KAK7795863.1"/>
    </source>
</evidence>
<proteinExistence type="predicted"/>
<keyword evidence="1" id="KW-1133">Transmembrane helix</keyword>
<keyword evidence="3" id="KW-1185">Reference proteome</keyword>
<dbReference type="AlphaFoldDB" id="A0AAW0H3D1"/>
<keyword evidence="1" id="KW-0472">Membrane</keyword>
<protein>
    <submittedName>
        <fullName evidence="2">Uncharacterized protein</fullName>
    </submittedName>
</protein>
<feature type="transmembrane region" description="Helical" evidence="1">
    <location>
        <begin position="43"/>
        <end position="62"/>
    </location>
</feature>
<evidence type="ECO:0000313" key="3">
    <source>
        <dbReference type="Proteomes" id="UP001488838"/>
    </source>
</evidence>
<dbReference type="EMBL" id="JBBHLL010001640">
    <property type="protein sequence ID" value="KAK7795863.1"/>
    <property type="molecule type" value="Genomic_DNA"/>
</dbReference>
<reference evidence="2 3" key="1">
    <citation type="journal article" date="2023" name="bioRxiv">
        <title>Conserved and derived expression patterns and positive selection on dental genes reveal complex evolutionary context of ever-growing rodent molars.</title>
        <authorList>
            <person name="Calamari Z.T."/>
            <person name="Song A."/>
            <person name="Cohen E."/>
            <person name="Akter M."/>
            <person name="Roy R.D."/>
            <person name="Hallikas O."/>
            <person name="Christensen M.M."/>
            <person name="Li P."/>
            <person name="Marangoni P."/>
            <person name="Jernvall J."/>
            <person name="Klein O.D."/>
        </authorList>
    </citation>
    <scope>NUCLEOTIDE SEQUENCE [LARGE SCALE GENOMIC DNA]</scope>
    <source>
        <strain evidence="2">V071</strain>
    </source>
</reference>
<organism evidence="2 3">
    <name type="scientific">Myodes glareolus</name>
    <name type="common">Bank vole</name>
    <name type="synonym">Clethrionomys glareolus</name>
    <dbReference type="NCBI Taxonomy" id="447135"/>
    <lineage>
        <taxon>Eukaryota</taxon>
        <taxon>Metazoa</taxon>
        <taxon>Chordata</taxon>
        <taxon>Craniata</taxon>
        <taxon>Vertebrata</taxon>
        <taxon>Euteleostomi</taxon>
        <taxon>Mammalia</taxon>
        <taxon>Eutheria</taxon>
        <taxon>Euarchontoglires</taxon>
        <taxon>Glires</taxon>
        <taxon>Rodentia</taxon>
        <taxon>Myomorpha</taxon>
        <taxon>Muroidea</taxon>
        <taxon>Cricetidae</taxon>
        <taxon>Arvicolinae</taxon>
        <taxon>Myodes</taxon>
    </lineage>
</organism>
<comment type="caution">
    <text evidence="2">The sequence shown here is derived from an EMBL/GenBank/DDBJ whole genome shotgun (WGS) entry which is preliminary data.</text>
</comment>
<gene>
    <name evidence="2" type="ORF">U0070_014701</name>
</gene>